<dbReference type="PROSITE" id="PS51808">
    <property type="entry name" value="CHCH"/>
    <property type="match status" value="1"/>
</dbReference>
<protein>
    <recommendedName>
        <fullName evidence="5">COX assembly mitochondrial protein</fullName>
    </recommendedName>
</protein>
<evidence type="ECO:0000256" key="3">
    <source>
        <dbReference type="ARBA" id="ARBA00023128"/>
    </source>
</evidence>
<keyword evidence="3 5" id="KW-0496">Mitochondrion</keyword>
<evidence type="ECO:0000256" key="1">
    <source>
        <dbReference type="ARBA" id="ARBA00004173"/>
    </source>
</evidence>
<organism evidence="6 7">
    <name type="scientific">Patagioenas fasciata monilis</name>
    <dbReference type="NCBI Taxonomy" id="372326"/>
    <lineage>
        <taxon>Eukaryota</taxon>
        <taxon>Metazoa</taxon>
        <taxon>Chordata</taxon>
        <taxon>Craniata</taxon>
        <taxon>Vertebrata</taxon>
        <taxon>Euteleostomi</taxon>
        <taxon>Archelosauria</taxon>
        <taxon>Archosauria</taxon>
        <taxon>Dinosauria</taxon>
        <taxon>Saurischia</taxon>
        <taxon>Theropoda</taxon>
        <taxon>Coelurosauria</taxon>
        <taxon>Aves</taxon>
        <taxon>Neognathae</taxon>
        <taxon>Neoaves</taxon>
        <taxon>Columbimorphae</taxon>
        <taxon>Columbiformes</taxon>
        <taxon>Columbidae</taxon>
        <taxon>Patagioenas</taxon>
    </lineage>
</organism>
<accession>A0A1V4K2N6</accession>
<dbReference type="Pfam" id="PF08583">
    <property type="entry name" value="Cmc1"/>
    <property type="match status" value="1"/>
</dbReference>
<comment type="caution">
    <text evidence="6">The sequence shown here is derived from an EMBL/GenBank/DDBJ whole genome shotgun (WGS) entry which is preliminary data.</text>
</comment>
<dbReference type="EMBL" id="LSYS01005191">
    <property type="protein sequence ID" value="OPJ78157.1"/>
    <property type="molecule type" value="Genomic_DNA"/>
</dbReference>
<evidence type="ECO:0000256" key="5">
    <source>
        <dbReference type="RuleBase" id="RU364104"/>
    </source>
</evidence>
<name>A0A1V4K2N6_PATFA</name>
<dbReference type="PANTHER" id="PTHR22977:SF1">
    <property type="entry name" value="COX ASSEMBLY MITOCHONDRIAL PROTEIN 2 HOMOLOG"/>
    <property type="match status" value="1"/>
</dbReference>
<evidence type="ECO:0000313" key="7">
    <source>
        <dbReference type="Proteomes" id="UP000190648"/>
    </source>
</evidence>
<comment type="subcellular location">
    <subcellularLocation>
        <location evidence="1 5">Mitochondrion</location>
    </subcellularLocation>
</comment>
<proteinExistence type="inferred from homology"/>
<dbReference type="Proteomes" id="UP000190648">
    <property type="component" value="Unassembled WGS sequence"/>
</dbReference>
<dbReference type="InterPro" id="IPR013892">
    <property type="entry name" value="Cyt_c_biogenesis_Cmc1-like"/>
</dbReference>
<sequence length="140" mass="16263">MHPDLSPHLHTEECNLVISLLKKCHKEHNILKFFGHCNDIDREMRKCLKKEFEEKRARNQEIRRKLINAHKSSENWTLLSSALSTAVAQSLVSSQITEGNDADFMEEFNSIHEEFTFKTEVLQDLILFSTCASQVQIMTE</sequence>
<dbReference type="OrthoDB" id="532630at2759"/>
<evidence type="ECO:0000313" key="6">
    <source>
        <dbReference type="EMBL" id="OPJ78157.1"/>
    </source>
</evidence>
<dbReference type="STRING" id="372326.A0A1V4K2N6"/>
<dbReference type="AlphaFoldDB" id="A0A1V4K2N6"/>
<dbReference type="PANTHER" id="PTHR22977">
    <property type="entry name" value="COX ASSEMBLY MITOCHONDRIAL PROTEIN"/>
    <property type="match status" value="1"/>
</dbReference>
<keyword evidence="7" id="KW-1185">Reference proteome</keyword>
<gene>
    <name evidence="6" type="primary">CMC2</name>
    <name evidence="6" type="ORF">AV530_015132</name>
</gene>
<keyword evidence="4" id="KW-1015">Disulfide bond</keyword>
<evidence type="ECO:0000256" key="2">
    <source>
        <dbReference type="ARBA" id="ARBA00007347"/>
    </source>
</evidence>
<evidence type="ECO:0000256" key="4">
    <source>
        <dbReference type="ARBA" id="ARBA00023157"/>
    </source>
</evidence>
<comment type="similarity">
    <text evidence="2 5">Belongs to the CMC family.</text>
</comment>
<reference evidence="6 7" key="1">
    <citation type="submission" date="2016-02" db="EMBL/GenBank/DDBJ databases">
        <title>Band-tailed pigeon sequencing and assembly.</title>
        <authorList>
            <person name="Soares A.E."/>
            <person name="Novak B.J."/>
            <person name="Rice E.S."/>
            <person name="O'Connell B."/>
            <person name="Chang D."/>
            <person name="Weber S."/>
            <person name="Shapiro B."/>
        </authorList>
    </citation>
    <scope>NUCLEOTIDE SEQUENCE [LARGE SCALE GENOMIC DNA]</scope>
    <source>
        <strain evidence="6">BTP2013</strain>
        <tissue evidence="6">Blood</tissue>
    </source>
</reference>
<dbReference type="GO" id="GO:0005739">
    <property type="term" value="C:mitochondrion"/>
    <property type="evidence" value="ECO:0007669"/>
    <property type="project" value="UniProtKB-SubCell"/>
</dbReference>